<feature type="non-terminal residue" evidence="2">
    <location>
        <position position="1"/>
    </location>
</feature>
<name>A0A3N4KK99_9PEZI</name>
<dbReference type="GO" id="GO:0030907">
    <property type="term" value="C:MBF transcription complex"/>
    <property type="evidence" value="ECO:0007669"/>
    <property type="project" value="TreeGrafter"/>
</dbReference>
<keyword evidence="3" id="KW-1185">Reference proteome</keyword>
<dbReference type="InterPro" id="IPR036887">
    <property type="entry name" value="HTH_APSES_sf"/>
</dbReference>
<dbReference type="InterPro" id="IPR003163">
    <property type="entry name" value="Tscrpt_reg_HTH_APSES-type"/>
</dbReference>
<keyword evidence="2" id="KW-0238">DNA-binding</keyword>
<dbReference type="PROSITE" id="PS51299">
    <property type="entry name" value="HTH_APSES"/>
    <property type="match status" value="1"/>
</dbReference>
<dbReference type="PANTHER" id="PTHR43828">
    <property type="entry name" value="ASPARAGINASE"/>
    <property type="match status" value="1"/>
</dbReference>
<dbReference type="AlphaFoldDB" id="A0A3N4KK99"/>
<reference evidence="2 3" key="1">
    <citation type="journal article" date="2018" name="Nat. Ecol. Evol.">
        <title>Pezizomycetes genomes reveal the molecular basis of ectomycorrhizal truffle lifestyle.</title>
        <authorList>
            <person name="Murat C."/>
            <person name="Payen T."/>
            <person name="Noel B."/>
            <person name="Kuo A."/>
            <person name="Morin E."/>
            <person name="Chen J."/>
            <person name="Kohler A."/>
            <person name="Krizsan K."/>
            <person name="Balestrini R."/>
            <person name="Da Silva C."/>
            <person name="Montanini B."/>
            <person name="Hainaut M."/>
            <person name="Levati E."/>
            <person name="Barry K.W."/>
            <person name="Belfiori B."/>
            <person name="Cichocki N."/>
            <person name="Clum A."/>
            <person name="Dockter R.B."/>
            <person name="Fauchery L."/>
            <person name="Guy J."/>
            <person name="Iotti M."/>
            <person name="Le Tacon F."/>
            <person name="Lindquist E.A."/>
            <person name="Lipzen A."/>
            <person name="Malagnac F."/>
            <person name="Mello A."/>
            <person name="Molinier V."/>
            <person name="Miyauchi S."/>
            <person name="Poulain J."/>
            <person name="Riccioni C."/>
            <person name="Rubini A."/>
            <person name="Sitrit Y."/>
            <person name="Splivallo R."/>
            <person name="Traeger S."/>
            <person name="Wang M."/>
            <person name="Zifcakova L."/>
            <person name="Wipf D."/>
            <person name="Zambonelli A."/>
            <person name="Paolocci F."/>
            <person name="Nowrousian M."/>
            <person name="Ottonello S."/>
            <person name="Baldrian P."/>
            <person name="Spatafora J.W."/>
            <person name="Henrissat B."/>
            <person name="Nagy L.G."/>
            <person name="Aury J.M."/>
            <person name="Wincker P."/>
            <person name="Grigoriev I.V."/>
            <person name="Bonfante P."/>
            <person name="Martin F.M."/>
        </authorList>
    </citation>
    <scope>NUCLEOTIDE SEQUENCE [LARGE SCALE GENOMIC DNA]</scope>
    <source>
        <strain evidence="2 3">CCBAS932</strain>
    </source>
</reference>
<dbReference type="Gene3D" id="3.10.260.10">
    <property type="entry name" value="Transcription regulator HTH, APSES-type DNA-binding domain"/>
    <property type="match status" value="1"/>
</dbReference>
<organism evidence="2 3">
    <name type="scientific">Morchella conica CCBAS932</name>
    <dbReference type="NCBI Taxonomy" id="1392247"/>
    <lineage>
        <taxon>Eukaryota</taxon>
        <taxon>Fungi</taxon>
        <taxon>Dikarya</taxon>
        <taxon>Ascomycota</taxon>
        <taxon>Pezizomycotina</taxon>
        <taxon>Pezizomycetes</taxon>
        <taxon>Pezizales</taxon>
        <taxon>Morchellaceae</taxon>
        <taxon>Morchella</taxon>
    </lineage>
</organism>
<sequence length="181" mass="20858">VNYPCHEGLSEFHRQKLLELNVYPVDGISNYSRSIPFKGAKESFLKSTGRSRFDVFEYRFTAPNTRGEEKNWWVMWDYYNGLVRVHDFFDCCKPGKVKKINPGLQSICHNITGGNLHAQGYWIPYPAAKALATKFCFRIRYALTIIFGEDFPPLCLPESHPNFGKYSIDLEIIESCKETSA</sequence>
<dbReference type="SUPFAM" id="SSF54616">
    <property type="entry name" value="DNA-binding domain of Mlu1-box binding protein MBP1"/>
    <property type="match status" value="1"/>
</dbReference>
<dbReference type="STRING" id="1392247.A0A3N4KK99"/>
<dbReference type="EMBL" id="ML119139">
    <property type="protein sequence ID" value="RPB10950.1"/>
    <property type="molecule type" value="Genomic_DNA"/>
</dbReference>
<protein>
    <submittedName>
        <fullName evidence="2">DNA-binding domain of Mlu1-box binding protein MBP1</fullName>
    </submittedName>
</protein>
<dbReference type="Proteomes" id="UP000277580">
    <property type="component" value="Unassembled WGS sequence"/>
</dbReference>
<proteinExistence type="predicted"/>
<gene>
    <name evidence="2" type="ORF">P167DRAFT_463991</name>
</gene>
<dbReference type="InterPro" id="IPR051642">
    <property type="entry name" value="SWI6-like"/>
</dbReference>
<dbReference type="GO" id="GO:0000981">
    <property type="term" value="F:DNA-binding transcription factor activity, RNA polymerase II-specific"/>
    <property type="evidence" value="ECO:0007669"/>
    <property type="project" value="UniProtKB-ARBA"/>
</dbReference>
<feature type="non-terminal residue" evidence="2">
    <location>
        <position position="181"/>
    </location>
</feature>
<dbReference type="PANTHER" id="PTHR43828:SF5">
    <property type="entry name" value="TRANSCRIPTIONAL REPRESSOR XBP1"/>
    <property type="match status" value="1"/>
</dbReference>
<evidence type="ECO:0000313" key="2">
    <source>
        <dbReference type="EMBL" id="RPB10950.1"/>
    </source>
</evidence>
<dbReference type="GO" id="GO:0003677">
    <property type="term" value="F:DNA binding"/>
    <property type="evidence" value="ECO:0007669"/>
    <property type="project" value="UniProtKB-KW"/>
</dbReference>
<dbReference type="OrthoDB" id="5562739at2759"/>
<accession>A0A3N4KK99</accession>
<evidence type="ECO:0000313" key="3">
    <source>
        <dbReference type="Proteomes" id="UP000277580"/>
    </source>
</evidence>
<dbReference type="InParanoid" id="A0A3N4KK99"/>
<feature type="domain" description="HTH APSES-type" evidence="1">
    <location>
        <begin position="42"/>
        <end position="158"/>
    </location>
</feature>
<dbReference type="GO" id="GO:0033309">
    <property type="term" value="C:SBF transcription complex"/>
    <property type="evidence" value="ECO:0007669"/>
    <property type="project" value="TreeGrafter"/>
</dbReference>
<evidence type="ECO:0000259" key="1">
    <source>
        <dbReference type="PROSITE" id="PS51299"/>
    </source>
</evidence>